<dbReference type="Gene3D" id="1.10.10.10">
    <property type="entry name" value="Winged helix-like DNA-binding domain superfamily/Winged helix DNA-binding domain"/>
    <property type="match status" value="1"/>
</dbReference>
<dbReference type="Pfam" id="PF00126">
    <property type="entry name" value="HTH_1"/>
    <property type="match status" value="1"/>
</dbReference>
<dbReference type="Gene3D" id="3.40.190.290">
    <property type="match status" value="1"/>
</dbReference>
<keyword evidence="3" id="KW-0238">DNA-binding</keyword>
<dbReference type="GO" id="GO:0032993">
    <property type="term" value="C:protein-DNA complex"/>
    <property type="evidence" value="ECO:0007669"/>
    <property type="project" value="TreeGrafter"/>
</dbReference>
<dbReference type="AlphaFoldDB" id="A0A483BU17"/>
<dbReference type="GO" id="GO:0003677">
    <property type="term" value="F:DNA binding"/>
    <property type="evidence" value="ECO:0007669"/>
    <property type="project" value="UniProtKB-KW"/>
</dbReference>
<keyword evidence="4" id="KW-0804">Transcription</keyword>
<protein>
    <submittedName>
        <fullName evidence="5">LysR family transcriptional regulator</fullName>
    </submittedName>
</protein>
<evidence type="ECO:0000256" key="3">
    <source>
        <dbReference type="ARBA" id="ARBA00023125"/>
    </source>
</evidence>
<dbReference type="EMBL" id="WERV01000003">
    <property type="protein sequence ID" value="MDV7715106.1"/>
    <property type="molecule type" value="Genomic_DNA"/>
</dbReference>
<dbReference type="PROSITE" id="PS50931">
    <property type="entry name" value="HTH_LYSR"/>
    <property type="match status" value="1"/>
</dbReference>
<dbReference type="InterPro" id="IPR000847">
    <property type="entry name" value="LysR_HTH_N"/>
</dbReference>
<dbReference type="SUPFAM" id="SSF53850">
    <property type="entry name" value="Periplasmic binding protein-like II"/>
    <property type="match status" value="1"/>
</dbReference>
<dbReference type="Pfam" id="PF03466">
    <property type="entry name" value="LysR_substrate"/>
    <property type="match status" value="1"/>
</dbReference>
<comment type="similarity">
    <text evidence="1">Belongs to the LysR transcriptional regulatory family.</text>
</comment>
<organism evidence="5 6">
    <name type="scientific">Oenococcus oeni</name>
    <name type="common">Leuconostoc oenos</name>
    <dbReference type="NCBI Taxonomy" id="1247"/>
    <lineage>
        <taxon>Bacteria</taxon>
        <taxon>Bacillati</taxon>
        <taxon>Bacillota</taxon>
        <taxon>Bacilli</taxon>
        <taxon>Lactobacillales</taxon>
        <taxon>Lactobacillaceae</taxon>
        <taxon>Oenococcus</taxon>
    </lineage>
</organism>
<accession>A0A483BU17</accession>
<dbReference type="FunFam" id="1.10.10.10:FF:000001">
    <property type="entry name" value="LysR family transcriptional regulator"/>
    <property type="match status" value="1"/>
</dbReference>
<dbReference type="GO" id="GO:0003700">
    <property type="term" value="F:DNA-binding transcription factor activity"/>
    <property type="evidence" value="ECO:0007669"/>
    <property type="project" value="InterPro"/>
</dbReference>
<evidence type="ECO:0000256" key="1">
    <source>
        <dbReference type="ARBA" id="ARBA00009437"/>
    </source>
</evidence>
<proteinExistence type="inferred from homology"/>
<dbReference type="InterPro" id="IPR005119">
    <property type="entry name" value="LysR_subst-bd"/>
</dbReference>
<dbReference type="PANTHER" id="PTHR30346">
    <property type="entry name" value="TRANSCRIPTIONAL DUAL REGULATOR HCAR-RELATED"/>
    <property type="match status" value="1"/>
</dbReference>
<name>A0A483BU17_OENOE</name>
<dbReference type="PRINTS" id="PR00039">
    <property type="entry name" value="HTHLYSR"/>
</dbReference>
<evidence type="ECO:0000256" key="4">
    <source>
        <dbReference type="ARBA" id="ARBA00023163"/>
    </source>
</evidence>
<gene>
    <name evidence="5" type="ORF">GA838_04905</name>
</gene>
<dbReference type="Proteomes" id="UP001281024">
    <property type="component" value="Unassembled WGS sequence"/>
</dbReference>
<sequence length="287" mass="32839">MDSEYLKTFVTLAKEKNYTQVADSLYISQSSITKRIQKIEKQLGVNLFNRNTKSVELSKYGYIYLEYAEKILQLEQECLKKIDQAVVHDNSLIIGSIPSIGQYGISKEITNFIKDTGAEIKIITEPSGKLENLLHSNQCDFAFIREVKDRKYFKRIPYAKDRMMAVLPKNHRLANLRKISISQLEKEFFLLEPKGSRPYNLCVNLCKSSGFLPNVVYTDRQIENIVDLVADGMGISLLMSKLVPKKSSRIVAIPVEPTVSTSISLCYMSDENLTDLKRKFIAYIKNR</sequence>
<keyword evidence="2" id="KW-0805">Transcription regulation</keyword>
<dbReference type="InterPro" id="IPR036390">
    <property type="entry name" value="WH_DNA-bd_sf"/>
</dbReference>
<reference evidence="5" key="1">
    <citation type="submission" date="2019-10" db="EMBL/GenBank/DDBJ databases">
        <title>Malate fermentation in French cider.</title>
        <authorList>
            <person name="Cousin F.J."/>
            <person name="Medina Fernandez S."/>
            <person name="Misery B."/>
            <person name="Laplace J.-M."/>
            <person name="Cretenet M."/>
        </authorList>
    </citation>
    <scope>NUCLEOTIDE SEQUENCE</scope>
    <source>
        <strain evidence="5">UCMA15129</strain>
    </source>
</reference>
<evidence type="ECO:0000313" key="5">
    <source>
        <dbReference type="EMBL" id="MDV7715106.1"/>
    </source>
</evidence>
<dbReference type="SUPFAM" id="SSF46785">
    <property type="entry name" value="Winged helix' DNA-binding domain"/>
    <property type="match status" value="1"/>
</dbReference>
<evidence type="ECO:0000256" key="2">
    <source>
        <dbReference type="ARBA" id="ARBA00023015"/>
    </source>
</evidence>
<evidence type="ECO:0000313" key="6">
    <source>
        <dbReference type="Proteomes" id="UP001281024"/>
    </source>
</evidence>
<dbReference type="RefSeq" id="WP_071419007.1">
    <property type="nucleotide sequence ID" value="NZ_MLKQ01000048.1"/>
</dbReference>
<dbReference type="CDD" id="cd05466">
    <property type="entry name" value="PBP2_LTTR_substrate"/>
    <property type="match status" value="1"/>
</dbReference>
<dbReference type="PANTHER" id="PTHR30346:SF0">
    <property type="entry name" value="HCA OPERON TRANSCRIPTIONAL ACTIVATOR HCAR"/>
    <property type="match status" value="1"/>
</dbReference>
<dbReference type="InterPro" id="IPR036388">
    <property type="entry name" value="WH-like_DNA-bd_sf"/>
</dbReference>
<comment type="caution">
    <text evidence="5">The sequence shown here is derived from an EMBL/GenBank/DDBJ whole genome shotgun (WGS) entry which is preliminary data.</text>
</comment>